<name>A0A841DS39_9ACTN</name>
<organism evidence="2 3">
    <name type="scientific">Kribbella solani</name>
    <dbReference type="NCBI Taxonomy" id="236067"/>
    <lineage>
        <taxon>Bacteria</taxon>
        <taxon>Bacillati</taxon>
        <taxon>Actinomycetota</taxon>
        <taxon>Actinomycetes</taxon>
        <taxon>Propionibacteriales</taxon>
        <taxon>Kribbellaceae</taxon>
        <taxon>Kribbella</taxon>
    </lineage>
</organism>
<reference evidence="2 3" key="1">
    <citation type="submission" date="2020-08" db="EMBL/GenBank/DDBJ databases">
        <title>Sequencing the genomes of 1000 actinobacteria strains.</title>
        <authorList>
            <person name="Klenk H.-P."/>
        </authorList>
    </citation>
    <scope>NUCLEOTIDE SEQUENCE [LARGE SCALE GENOMIC DNA]</scope>
    <source>
        <strain evidence="2 3">DSM 17294</strain>
    </source>
</reference>
<comment type="caution">
    <text evidence="2">The sequence shown here is derived from an EMBL/GenBank/DDBJ whole genome shotgun (WGS) entry which is preliminary data.</text>
</comment>
<dbReference type="InterPro" id="IPR011051">
    <property type="entry name" value="RmlC_Cupin_sf"/>
</dbReference>
<evidence type="ECO:0000256" key="1">
    <source>
        <dbReference type="SAM" id="MobiDB-lite"/>
    </source>
</evidence>
<evidence type="ECO:0000313" key="2">
    <source>
        <dbReference type="EMBL" id="MBB5980749.1"/>
    </source>
</evidence>
<dbReference type="Proteomes" id="UP000558997">
    <property type="component" value="Unassembled WGS sequence"/>
</dbReference>
<protein>
    <recommendedName>
        <fullName evidence="4">ChrR-like cupin domain-containing protein</fullName>
    </recommendedName>
</protein>
<dbReference type="Gene3D" id="2.60.120.10">
    <property type="entry name" value="Jelly Rolls"/>
    <property type="match status" value="1"/>
</dbReference>
<dbReference type="AlphaFoldDB" id="A0A841DS39"/>
<accession>A0A841DS39</accession>
<proteinExistence type="predicted"/>
<evidence type="ECO:0000313" key="3">
    <source>
        <dbReference type="Proteomes" id="UP000558997"/>
    </source>
</evidence>
<dbReference type="InterPro" id="IPR014710">
    <property type="entry name" value="RmlC-like_jellyroll"/>
</dbReference>
<evidence type="ECO:0008006" key="4">
    <source>
        <dbReference type="Google" id="ProtNLM"/>
    </source>
</evidence>
<keyword evidence="3" id="KW-1185">Reference proteome</keyword>
<dbReference type="SUPFAM" id="SSF51182">
    <property type="entry name" value="RmlC-like cupins"/>
    <property type="match status" value="1"/>
</dbReference>
<gene>
    <name evidence="2" type="ORF">HDA44_004090</name>
</gene>
<dbReference type="EMBL" id="JACHNF010000001">
    <property type="protein sequence ID" value="MBB5980749.1"/>
    <property type="molecule type" value="Genomic_DNA"/>
</dbReference>
<sequence>MDGVFNDGDRDYPAGSSIHAPAGASHVPRSATGCTLFLFYPQG</sequence>
<feature type="region of interest" description="Disordered" evidence="1">
    <location>
        <begin position="1"/>
        <end position="28"/>
    </location>
</feature>